<feature type="compositionally biased region" description="Polar residues" evidence="1">
    <location>
        <begin position="341"/>
        <end position="356"/>
    </location>
</feature>
<feature type="region of interest" description="Disordered" evidence="1">
    <location>
        <begin position="506"/>
        <end position="526"/>
    </location>
</feature>
<evidence type="ECO:0000313" key="3">
    <source>
        <dbReference type="Proteomes" id="UP000279236"/>
    </source>
</evidence>
<dbReference type="GeneID" id="39589402"/>
<comment type="caution">
    <text evidence="2">The sequence shown here is derived from an EMBL/GenBank/DDBJ whole genome shotgun (WGS) entry which is preliminary data.</text>
</comment>
<reference evidence="2 3" key="1">
    <citation type="submission" date="2018-11" db="EMBL/GenBank/DDBJ databases">
        <title>Genome sequence of Apiotrichum porosum DSM 27194.</title>
        <authorList>
            <person name="Aliyu H."/>
            <person name="Gorte O."/>
            <person name="Ochsenreither K."/>
        </authorList>
    </citation>
    <scope>NUCLEOTIDE SEQUENCE [LARGE SCALE GENOMIC DNA]</scope>
    <source>
        <strain evidence="2 3">DSM 27194</strain>
    </source>
</reference>
<evidence type="ECO:0000313" key="2">
    <source>
        <dbReference type="EMBL" id="RSH86590.1"/>
    </source>
</evidence>
<feature type="compositionally biased region" description="Gly residues" evidence="1">
    <location>
        <begin position="72"/>
        <end position="98"/>
    </location>
</feature>
<dbReference type="STRING" id="105984.A0A427Y681"/>
<accession>A0A427Y681</accession>
<name>A0A427Y681_9TREE</name>
<sequence length="526" mass="55666">MRNRPSAPSTPESPRASANAGGTGASPARPTGRWDTNGTPSTSSPRTGGYSAHSGSSYNSGHTNGTASGSRSGDGPGSGSGSGYGRSGHGGGGGGSGQRRGSPSLYVFGDSFVGPFKLLADDCAKVQTFKGSSAKGLNNPNSIKQVSNELVPLLNQLLAPPPYAYLPATGRYALLIFGNVDLQINYLWQLQHKPIGKATWSEAEAEAETEEAEETSVGPAADAAYILATATENAGKGPALGPERFVDTVVKAYTSWLEREVVNGPIGRRATEVAAQASGERAGARKLAPTKVLVAGALPPLVEDPTLPRIPEKYVERLEEDHKAAHRALAGSEQRERGSRTPWSRQGPTSPPTSVSELERGMAATSLDTPGSATPTKEDTKASVLDLLKHSPPLCTKPVRVSMTQRFNDGLEAFCKLHPSVLSYVDISDVMRSIDKDAAAPSAADLIPGEVDRATWACPVDPSNIHPLWEPTLPLWLKALAPLGVPTESFAISADAEETFRNYEADKRRRTEEGEAKLERLKLRDE</sequence>
<dbReference type="Proteomes" id="UP000279236">
    <property type="component" value="Unassembled WGS sequence"/>
</dbReference>
<dbReference type="OrthoDB" id="3153298at2759"/>
<feature type="compositionally biased region" description="Polar residues" evidence="1">
    <location>
        <begin position="1"/>
        <end position="12"/>
    </location>
</feature>
<feature type="region of interest" description="Disordered" evidence="1">
    <location>
        <begin position="1"/>
        <end position="102"/>
    </location>
</feature>
<feature type="compositionally biased region" description="Polar residues" evidence="1">
    <location>
        <begin position="34"/>
        <end position="46"/>
    </location>
</feature>
<proteinExistence type="predicted"/>
<protein>
    <submittedName>
        <fullName evidence="2">Uncharacterized protein</fullName>
    </submittedName>
</protein>
<dbReference type="EMBL" id="RSCE01000002">
    <property type="protein sequence ID" value="RSH86590.1"/>
    <property type="molecule type" value="Genomic_DNA"/>
</dbReference>
<organism evidence="2 3">
    <name type="scientific">Apiotrichum porosum</name>
    <dbReference type="NCBI Taxonomy" id="105984"/>
    <lineage>
        <taxon>Eukaryota</taxon>
        <taxon>Fungi</taxon>
        <taxon>Dikarya</taxon>
        <taxon>Basidiomycota</taxon>
        <taxon>Agaricomycotina</taxon>
        <taxon>Tremellomycetes</taxon>
        <taxon>Trichosporonales</taxon>
        <taxon>Trichosporonaceae</taxon>
        <taxon>Apiotrichum</taxon>
    </lineage>
</organism>
<feature type="region of interest" description="Disordered" evidence="1">
    <location>
        <begin position="321"/>
        <end position="357"/>
    </location>
</feature>
<evidence type="ECO:0000256" key="1">
    <source>
        <dbReference type="SAM" id="MobiDB-lite"/>
    </source>
</evidence>
<dbReference type="AlphaFoldDB" id="A0A427Y681"/>
<keyword evidence="3" id="KW-1185">Reference proteome</keyword>
<gene>
    <name evidence="2" type="ORF">EHS24_004859</name>
</gene>
<feature type="compositionally biased region" description="Polar residues" evidence="1">
    <location>
        <begin position="53"/>
        <end position="67"/>
    </location>
</feature>
<dbReference type="RefSeq" id="XP_028479375.1">
    <property type="nucleotide sequence ID" value="XM_028620403.1"/>
</dbReference>